<keyword evidence="16" id="KW-1185">Reference proteome</keyword>
<dbReference type="Gene3D" id="1.10.720.30">
    <property type="entry name" value="SAP domain"/>
    <property type="match status" value="1"/>
</dbReference>
<evidence type="ECO:0000256" key="1">
    <source>
        <dbReference type="ARBA" id="ARBA00004123"/>
    </source>
</evidence>
<organism evidence="15 16">
    <name type="scientific">Stegodyphus mimosarum</name>
    <name type="common">African social velvet spider</name>
    <dbReference type="NCBI Taxonomy" id="407821"/>
    <lineage>
        <taxon>Eukaryota</taxon>
        <taxon>Metazoa</taxon>
        <taxon>Ecdysozoa</taxon>
        <taxon>Arthropoda</taxon>
        <taxon>Chelicerata</taxon>
        <taxon>Arachnida</taxon>
        <taxon>Araneae</taxon>
        <taxon>Araneomorphae</taxon>
        <taxon>Entelegynae</taxon>
        <taxon>Eresoidea</taxon>
        <taxon>Eresidae</taxon>
        <taxon>Stegodyphus</taxon>
    </lineage>
</organism>
<dbReference type="GO" id="GO:0003712">
    <property type="term" value="F:transcription coregulator activity"/>
    <property type="evidence" value="ECO:0007669"/>
    <property type="project" value="TreeGrafter"/>
</dbReference>
<evidence type="ECO:0000256" key="2">
    <source>
        <dbReference type="ARBA" id="ARBA00004718"/>
    </source>
</evidence>
<keyword evidence="9" id="KW-0539">Nucleus</keyword>
<dbReference type="SUPFAM" id="SSF68906">
    <property type="entry name" value="SAP domain"/>
    <property type="match status" value="1"/>
</dbReference>
<dbReference type="Proteomes" id="UP000054359">
    <property type="component" value="Unassembled WGS sequence"/>
</dbReference>
<dbReference type="InterPro" id="IPR038654">
    <property type="entry name" value="PINIT_sf"/>
</dbReference>
<evidence type="ECO:0000256" key="6">
    <source>
        <dbReference type="ARBA" id="ARBA00022771"/>
    </source>
</evidence>
<keyword evidence="6 10" id="KW-0863">Zinc-finger</keyword>
<dbReference type="GO" id="GO:0008270">
    <property type="term" value="F:zinc ion binding"/>
    <property type="evidence" value="ECO:0007669"/>
    <property type="project" value="UniProtKB-KW"/>
</dbReference>
<dbReference type="FunFam" id="1.10.720.30:FF:000001">
    <property type="entry name" value="E3 SUMO-protein ligase PIAS2 isoform 1"/>
    <property type="match status" value="1"/>
</dbReference>
<evidence type="ECO:0000256" key="10">
    <source>
        <dbReference type="PROSITE-ProRule" id="PRU00452"/>
    </source>
</evidence>
<keyword evidence="7" id="KW-0833">Ubl conjugation pathway</keyword>
<sequence>MAEAELRNMIMNFRVSDLQVLLGFAGRNKTGKKQELQGRALDLVKIKSPAVDMKVRELHNRRYHHMLATRNYERQDRPVNDHSVPHYEPAVNNNYAVHCNTSVRPASVNQGPSSSYSANAKSYLQPMSAQSALPRFDAYPDVKFKDLPFYDVLYVLIRPTSLVNEIPERYQENKYHFTLTPQQAHDIAVSKDASGDYECQVLLRFCLLETSCEQEDNIPPSICIKVNDKTVQLPSPIPTNRPGVEPKRPSKPLNITNHTKISPTVRNSIYISWASTYGRSYVFALYIARQLTSMILLERLKANGVRNPDHTTAMIKEKLQQGQDAEIATTSLRGSLICPLGKIKMELPCRSITCTHLQCFDAFLYIQMNEKKPKWICPVCDRPALFRTLAIDGLFMDIASKVPSECTEVQFHEDGSWAPVLPVKEPKETKKTVIERGPKKSANANKITVELVDLSSDSDSEEVWSFNDSKTEEKNTLKTSSESSPVALSPPVVFLPTDTNVTVNSTPVSTSSYNTTCVSPVPETLALPSNGQAEPAEHLTILPDLITSVDNSMPSTSSSPGLGSVNYPHLPFISTDTTYCPPVSNAFQEQIGLLSNNQHSYSNGFDFFSLLQIPESEQQ</sequence>
<dbReference type="PROSITE" id="PS50800">
    <property type="entry name" value="SAP"/>
    <property type="match status" value="1"/>
</dbReference>
<dbReference type="AlphaFoldDB" id="A0A087TYN7"/>
<feature type="compositionally biased region" description="Polar residues" evidence="11">
    <location>
        <begin position="477"/>
        <end position="486"/>
    </location>
</feature>
<dbReference type="GO" id="GO:0005634">
    <property type="term" value="C:nucleus"/>
    <property type="evidence" value="ECO:0007669"/>
    <property type="project" value="UniProtKB-SubCell"/>
</dbReference>
<evidence type="ECO:0000256" key="4">
    <source>
        <dbReference type="ARBA" id="ARBA00022679"/>
    </source>
</evidence>
<dbReference type="InterPro" id="IPR013083">
    <property type="entry name" value="Znf_RING/FYVE/PHD"/>
</dbReference>
<evidence type="ECO:0000259" key="14">
    <source>
        <dbReference type="PROSITE" id="PS51466"/>
    </source>
</evidence>
<dbReference type="PROSITE" id="PS51044">
    <property type="entry name" value="ZF_SP_RING"/>
    <property type="match status" value="1"/>
</dbReference>
<dbReference type="PANTHER" id="PTHR10782:SF94">
    <property type="entry name" value="SUPPRESSOR OF VARIEGATION 2-10, ISOFORM I"/>
    <property type="match status" value="1"/>
</dbReference>
<dbReference type="STRING" id="407821.A0A087TYN7"/>
<proteinExistence type="inferred from homology"/>
<keyword evidence="8" id="KW-0862">Zinc</keyword>
<reference evidence="15 16" key="1">
    <citation type="submission" date="2013-11" db="EMBL/GenBank/DDBJ databases">
        <title>Genome sequencing of Stegodyphus mimosarum.</title>
        <authorList>
            <person name="Bechsgaard J."/>
        </authorList>
    </citation>
    <scope>NUCLEOTIDE SEQUENCE [LARGE SCALE GENOMIC DNA]</scope>
</reference>
<evidence type="ECO:0000259" key="12">
    <source>
        <dbReference type="PROSITE" id="PS50800"/>
    </source>
</evidence>
<feature type="non-terminal residue" evidence="15">
    <location>
        <position position="619"/>
    </location>
</feature>
<evidence type="ECO:0000256" key="3">
    <source>
        <dbReference type="ARBA" id="ARBA00005383"/>
    </source>
</evidence>
<evidence type="ECO:0000313" key="16">
    <source>
        <dbReference type="Proteomes" id="UP000054359"/>
    </source>
</evidence>
<dbReference type="Gene3D" id="3.30.40.10">
    <property type="entry name" value="Zinc/RING finger domain, C3HC4 (zinc finger)"/>
    <property type="match status" value="1"/>
</dbReference>
<name>A0A087TYN7_STEMI</name>
<dbReference type="InterPro" id="IPR003034">
    <property type="entry name" value="SAP_dom"/>
</dbReference>
<dbReference type="InterPro" id="IPR004181">
    <property type="entry name" value="Znf_MIZ"/>
</dbReference>
<evidence type="ECO:0000256" key="5">
    <source>
        <dbReference type="ARBA" id="ARBA00022723"/>
    </source>
</evidence>
<dbReference type="InterPro" id="IPR023321">
    <property type="entry name" value="PINIT"/>
</dbReference>
<dbReference type="CDD" id="cd16790">
    <property type="entry name" value="SP-RING_PIAS"/>
    <property type="match status" value="1"/>
</dbReference>
<dbReference type="PROSITE" id="PS51466">
    <property type="entry name" value="PINIT"/>
    <property type="match status" value="1"/>
</dbReference>
<dbReference type="OrthoDB" id="10263264at2759"/>
<dbReference type="GO" id="GO:0061665">
    <property type="term" value="F:SUMO ligase activity"/>
    <property type="evidence" value="ECO:0007669"/>
    <property type="project" value="TreeGrafter"/>
</dbReference>
<dbReference type="OMA" id="HRYSPIN"/>
<keyword evidence="15" id="KW-0436">Ligase</keyword>
<dbReference type="SMART" id="SM00513">
    <property type="entry name" value="SAP"/>
    <property type="match status" value="1"/>
</dbReference>
<dbReference type="Pfam" id="PF02891">
    <property type="entry name" value="zf-MIZ"/>
    <property type="match status" value="1"/>
</dbReference>
<dbReference type="PANTHER" id="PTHR10782">
    <property type="entry name" value="ZINC FINGER MIZ DOMAIN-CONTAINING PROTEIN"/>
    <property type="match status" value="1"/>
</dbReference>
<dbReference type="GO" id="GO:0006357">
    <property type="term" value="P:regulation of transcription by RNA polymerase II"/>
    <property type="evidence" value="ECO:0007669"/>
    <property type="project" value="TreeGrafter"/>
</dbReference>
<feature type="region of interest" description="Disordered" evidence="11">
    <location>
        <begin position="464"/>
        <end position="486"/>
    </location>
</feature>
<gene>
    <name evidence="15" type="ORF">X975_07569</name>
</gene>
<dbReference type="GO" id="GO:0000785">
    <property type="term" value="C:chromatin"/>
    <property type="evidence" value="ECO:0007669"/>
    <property type="project" value="TreeGrafter"/>
</dbReference>
<dbReference type="Gene3D" id="2.60.120.780">
    <property type="entry name" value="PINIT domain"/>
    <property type="match status" value="1"/>
</dbReference>
<comment type="similarity">
    <text evidence="3">Belongs to the PIAS family.</text>
</comment>
<feature type="region of interest" description="Disordered" evidence="11">
    <location>
        <begin position="234"/>
        <end position="258"/>
    </location>
</feature>
<accession>A0A087TYN7</accession>
<evidence type="ECO:0000313" key="15">
    <source>
        <dbReference type="EMBL" id="KFM70226.1"/>
    </source>
</evidence>
<dbReference type="GO" id="GO:0016874">
    <property type="term" value="F:ligase activity"/>
    <property type="evidence" value="ECO:0007669"/>
    <property type="project" value="UniProtKB-KW"/>
</dbReference>
<evidence type="ECO:0000256" key="8">
    <source>
        <dbReference type="ARBA" id="ARBA00022833"/>
    </source>
</evidence>
<keyword evidence="5" id="KW-0479">Metal-binding</keyword>
<evidence type="ECO:0000256" key="7">
    <source>
        <dbReference type="ARBA" id="ARBA00022786"/>
    </source>
</evidence>
<dbReference type="FunFam" id="2.60.120.780:FF:000001">
    <property type="entry name" value="E3 SUMO-protein ligase PIAS2 isoform X1"/>
    <property type="match status" value="1"/>
</dbReference>
<evidence type="ECO:0000259" key="13">
    <source>
        <dbReference type="PROSITE" id="PS51044"/>
    </source>
</evidence>
<dbReference type="UniPathway" id="UPA00886"/>
<feature type="domain" description="PINIT" evidence="14">
    <location>
        <begin position="128"/>
        <end position="291"/>
    </location>
</feature>
<keyword evidence="4" id="KW-0808">Transferase</keyword>
<feature type="domain" description="SP-RING-type" evidence="13">
    <location>
        <begin position="323"/>
        <end position="408"/>
    </location>
</feature>
<dbReference type="EMBL" id="KK117345">
    <property type="protein sequence ID" value="KFM70226.1"/>
    <property type="molecule type" value="Genomic_DNA"/>
</dbReference>
<evidence type="ECO:0000256" key="9">
    <source>
        <dbReference type="ARBA" id="ARBA00023242"/>
    </source>
</evidence>
<comment type="pathway">
    <text evidence="2">Protein modification; protein sumoylation.</text>
</comment>
<dbReference type="InterPro" id="IPR036361">
    <property type="entry name" value="SAP_dom_sf"/>
</dbReference>
<comment type="subcellular location">
    <subcellularLocation>
        <location evidence="1">Nucleus</location>
    </subcellularLocation>
</comment>
<evidence type="ECO:0000256" key="11">
    <source>
        <dbReference type="SAM" id="MobiDB-lite"/>
    </source>
</evidence>
<dbReference type="Pfam" id="PF14324">
    <property type="entry name" value="PINIT"/>
    <property type="match status" value="1"/>
</dbReference>
<dbReference type="GO" id="GO:0016925">
    <property type="term" value="P:protein sumoylation"/>
    <property type="evidence" value="ECO:0007669"/>
    <property type="project" value="UniProtKB-UniPathway"/>
</dbReference>
<protein>
    <submittedName>
        <fullName evidence="15">E3 SUMO-protein ligase PIAS2</fullName>
    </submittedName>
</protein>
<feature type="domain" description="SAP" evidence="12">
    <location>
        <begin position="10"/>
        <end position="44"/>
    </location>
</feature>